<evidence type="ECO:0000313" key="3">
    <source>
        <dbReference type="Proteomes" id="UP000436989"/>
    </source>
</evidence>
<protein>
    <submittedName>
        <fullName evidence="2">Uncharacterized protein</fullName>
    </submittedName>
</protein>
<keyword evidence="1" id="KW-0472">Membrane</keyword>
<reference evidence="2 3" key="1">
    <citation type="submission" date="2019-12" db="EMBL/GenBank/DDBJ databases">
        <authorList>
            <person name="Shi Y."/>
        </authorList>
    </citation>
    <scope>NUCLEOTIDE SEQUENCE [LARGE SCALE GENOMIC DNA]</scope>
    <source>
        <strain evidence="2 3">JCM 17929</strain>
    </source>
</reference>
<keyword evidence="1" id="KW-1133">Transmembrane helix</keyword>
<organism evidence="2 3">
    <name type="scientific">Kocuria sediminis</name>
    <dbReference type="NCBI Taxonomy" id="1038857"/>
    <lineage>
        <taxon>Bacteria</taxon>
        <taxon>Bacillati</taxon>
        <taxon>Actinomycetota</taxon>
        <taxon>Actinomycetes</taxon>
        <taxon>Micrococcales</taxon>
        <taxon>Micrococcaceae</taxon>
        <taxon>Kocuria</taxon>
    </lineage>
</organism>
<feature type="transmembrane region" description="Helical" evidence="1">
    <location>
        <begin position="42"/>
        <end position="64"/>
    </location>
</feature>
<gene>
    <name evidence="2" type="ORF">GMA12_11755</name>
</gene>
<accession>A0A6N8GS95</accession>
<name>A0A6N8GS95_9MICC</name>
<proteinExistence type="predicted"/>
<feature type="transmembrane region" description="Helical" evidence="1">
    <location>
        <begin position="104"/>
        <end position="127"/>
    </location>
</feature>
<dbReference type="AlphaFoldDB" id="A0A6N8GS95"/>
<sequence>MRRVLCVHPLSTYLVFQALTAMVALAYTGVLSVDGIGWMTWAGYWAVLGTVGLVWTQLAWGPCWKAGADYGLSTGVRIAFMAVAGAALLLPFLVLNVILDSAWFFYALFLAPYGAIVGLLGGTVLAVRDRKTMAAVRADHAQAPRPLES</sequence>
<evidence type="ECO:0000256" key="1">
    <source>
        <dbReference type="SAM" id="Phobius"/>
    </source>
</evidence>
<dbReference type="EMBL" id="WOGU01000009">
    <property type="protein sequence ID" value="MUN63805.1"/>
    <property type="molecule type" value="Genomic_DNA"/>
</dbReference>
<evidence type="ECO:0000313" key="2">
    <source>
        <dbReference type="EMBL" id="MUN63805.1"/>
    </source>
</evidence>
<comment type="caution">
    <text evidence="2">The sequence shown here is derived from an EMBL/GenBank/DDBJ whole genome shotgun (WGS) entry which is preliminary data.</text>
</comment>
<keyword evidence="3" id="KW-1185">Reference proteome</keyword>
<keyword evidence="1" id="KW-0812">Transmembrane</keyword>
<dbReference type="Proteomes" id="UP000436989">
    <property type="component" value="Unassembled WGS sequence"/>
</dbReference>
<feature type="transmembrane region" description="Helical" evidence="1">
    <location>
        <begin position="76"/>
        <end position="98"/>
    </location>
</feature>
<dbReference type="RefSeq" id="WP_156269699.1">
    <property type="nucleotide sequence ID" value="NZ_WOGU01000009.1"/>
</dbReference>
<feature type="transmembrane region" description="Helical" evidence="1">
    <location>
        <begin position="12"/>
        <end position="30"/>
    </location>
</feature>